<dbReference type="Gene3D" id="3.40.50.2300">
    <property type="match status" value="1"/>
</dbReference>
<keyword evidence="1 5" id="KW-0597">Phosphoprotein</keyword>
<dbReference type="CDD" id="cd17535">
    <property type="entry name" value="REC_NarL-like"/>
    <property type="match status" value="1"/>
</dbReference>
<dbReference type="CDD" id="cd06170">
    <property type="entry name" value="LuxR_C_like"/>
    <property type="match status" value="1"/>
</dbReference>
<dbReference type="GO" id="GO:0000160">
    <property type="term" value="P:phosphorelay signal transduction system"/>
    <property type="evidence" value="ECO:0007669"/>
    <property type="project" value="InterPro"/>
</dbReference>
<keyword evidence="2" id="KW-0805">Transcription regulation</keyword>
<dbReference type="InterPro" id="IPR016032">
    <property type="entry name" value="Sig_transdc_resp-reg_C-effctor"/>
</dbReference>
<accession>A0AB39T525</accession>
<evidence type="ECO:0000313" key="8">
    <source>
        <dbReference type="EMBL" id="XDQ72995.1"/>
    </source>
</evidence>
<gene>
    <name evidence="8" type="ORF">AB5J54_21970</name>
</gene>
<dbReference type="RefSeq" id="WP_369145606.1">
    <property type="nucleotide sequence ID" value="NZ_CP163444.1"/>
</dbReference>
<dbReference type="Pfam" id="PF00196">
    <property type="entry name" value="GerE"/>
    <property type="match status" value="1"/>
</dbReference>
<dbReference type="AlphaFoldDB" id="A0AB39T525"/>
<organism evidence="8">
    <name type="scientific">Streptomyces sp. R44</name>
    <dbReference type="NCBI Taxonomy" id="3238633"/>
    <lineage>
        <taxon>Bacteria</taxon>
        <taxon>Bacillati</taxon>
        <taxon>Actinomycetota</taxon>
        <taxon>Actinomycetes</taxon>
        <taxon>Kitasatosporales</taxon>
        <taxon>Streptomycetaceae</taxon>
        <taxon>Streptomyces</taxon>
    </lineage>
</organism>
<dbReference type="GO" id="GO:0006355">
    <property type="term" value="P:regulation of DNA-templated transcription"/>
    <property type="evidence" value="ECO:0007669"/>
    <property type="project" value="InterPro"/>
</dbReference>
<dbReference type="PROSITE" id="PS50043">
    <property type="entry name" value="HTH_LUXR_2"/>
    <property type="match status" value="1"/>
</dbReference>
<protein>
    <submittedName>
        <fullName evidence="8">Response regulator</fullName>
    </submittedName>
</protein>
<dbReference type="SMART" id="SM00448">
    <property type="entry name" value="REC"/>
    <property type="match status" value="1"/>
</dbReference>
<evidence type="ECO:0000259" key="7">
    <source>
        <dbReference type="PROSITE" id="PS50110"/>
    </source>
</evidence>
<dbReference type="PANTHER" id="PTHR43214">
    <property type="entry name" value="TWO-COMPONENT RESPONSE REGULATOR"/>
    <property type="match status" value="1"/>
</dbReference>
<evidence type="ECO:0000256" key="3">
    <source>
        <dbReference type="ARBA" id="ARBA00023125"/>
    </source>
</evidence>
<evidence type="ECO:0000256" key="4">
    <source>
        <dbReference type="ARBA" id="ARBA00023163"/>
    </source>
</evidence>
<dbReference type="InterPro" id="IPR000792">
    <property type="entry name" value="Tscrpt_reg_LuxR_C"/>
</dbReference>
<evidence type="ECO:0000259" key="6">
    <source>
        <dbReference type="PROSITE" id="PS50043"/>
    </source>
</evidence>
<evidence type="ECO:0000256" key="5">
    <source>
        <dbReference type="PROSITE-ProRule" id="PRU00169"/>
    </source>
</evidence>
<dbReference type="SUPFAM" id="SSF46894">
    <property type="entry name" value="C-terminal effector domain of the bipartite response regulators"/>
    <property type="match status" value="1"/>
</dbReference>
<feature type="domain" description="HTH luxR-type" evidence="6">
    <location>
        <begin position="151"/>
        <end position="216"/>
    </location>
</feature>
<dbReference type="Pfam" id="PF00072">
    <property type="entry name" value="Response_reg"/>
    <property type="match status" value="1"/>
</dbReference>
<dbReference type="GO" id="GO:0003677">
    <property type="term" value="F:DNA binding"/>
    <property type="evidence" value="ECO:0007669"/>
    <property type="project" value="UniProtKB-KW"/>
</dbReference>
<reference evidence="8" key="1">
    <citation type="submission" date="2024-07" db="EMBL/GenBank/DDBJ databases">
        <authorList>
            <person name="Yu S.T."/>
        </authorList>
    </citation>
    <scope>NUCLEOTIDE SEQUENCE</scope>
    <source>
        <strain evidence="8">R44</strain>
    </source>
</reference>
<keyword evidence="3" id="KW-0238">DNA-binding</keyword>
<dbReference type="PRINTS" id="PR00038">
    <property type="entry name" value="HTHLUXR"/>
</dbReference>
<evidence type="ECO:0000256" key="1">
    <source>
        <dbReference type="ARBA" id="ARBA00022553"/>
    </source>
</evidence>
<evidence type="ECO:0000256" key="2">
    <source>
        <dbReference type="ARBA" id="ARBA00023015"/>
    </source>
</evidence>
<dbReference type="InterPro" id="IPR039420">
    <property type="entry name" value="WalR-like"/>
</dbReference>
<dbReference type="InterPro" id="IPR011006">
    <property type="entry name" value="CheY-like_superfamily"/>
</dbReference>
<name>A0AB39T525_9ACTN</name>
<proteinExistence type="predicted"/>
<sequence length="219" mass="23214">MNRLIRVLLVDDQPLVRAGLRVLMADTPDIEVAGEAGTGTEAVALARELGPDVVVMDVRMPGMDGIEATRIVTGAGPGAPRVLVLTTFDDDEYVYGALRSGASGFLVKDMALDDILAAVRVVAAGDALIAPGVTRRLIGEFAARPEPARRPPRGLHGVTEREREVLTLVGRGLSNGEIAERLHISAATAKAHVARLFSKLDARDRVQLVIVAYEAGLVP</sequence>
<dbReference type="SUPFAM" id="SSF52172">
    <property type="entry name" value="CheY-like"/>
    <property type="match status" value="1"/>
</dbReference>
<feature type="modified residue" description="4-aspartylphosphate" evidence="5">
    <location>
        <position position="57"/>
    </location>
</feature>
<dbReference type="PANTHER" id="PTHR43214:SF24">
    <property type="entry name" value="TRANSCRIPTIONAL REGULATORY PROTEIN NARL-RELATED"/>
    <property type="match status" value="1"/>
</dbReference>
<dbReference type="PROSITE" id="PS50110">
    <property type="entry name" value="RESPONSE_REGULATORY"/>
    <property type="match status" value="1"/>
</dbReference>
<dbReference type="InterPro" id="IPR058245">
    <property type="entry name" value="NreC/VraR/RcsB-like_REC"/>
</dbReference>
<dbReference type="InterPro" id="IPR001789">
    <property type="entry name" value="Sig_transdc_resp-reg_receiver"/>
</dbReference>
<dbReference type="SMART" id="SM00421">
    <property type="entry name" value="HTH_LUXR"/>
    <property type="match status" value="1"/>
</dbReference>
<feature type="domain" description="Response regulatory" evidence="7">
    <location>
        <begin position="6"/>
        <end position="123"/>
    </location>
</feature>
<keyword evidence="4" id="KW-0804">Transcription</keyword>
<dbReference type="EMBL" id="CP163444">
    <property type="protein sequence ID" value="XDQ72995.1"/>
    <property type="molecule type" value="Genomic_DNA"/>
</dbReference>